<dbReference type="NCBIfam" id="NF006628">
    <property type="entry name" value="PRK09197.1"/>
    <property type="match status" value="1"/>
</dbReference>
<evidence type="ECO:0000313" key="11">
    <source>
        <dbReference type="EMBL" id="PWN91559.1"/>
    </source>
</evidence>
<dbReference type="GO" id="GO:0006096">
    <property type="term" value="P:glycolytic process"/>
    <property type="evidence" value="ECO:0007669"/>
    <property type="project" value="UniProtKB-UniPathway"/>
</dbReference>
<evidence type="ECO:0000256" key="2">
    <source>
        <dbReference type="ARBA" id="ARBA00002181"/>
    </source>
</evidence>
<evidence type="ECO:0000256" key="10">
    <source>
        <dbReference type="RuleBase" id="RU366023"/>
    </source>
</evidence>
<name>A0A316YQK2_9BASI</name>
<protein>
    <recommendedName>
        <fullName evidence="5 10">Fructose-bisphosphate aldolase</fullName>
        <shortName evidence="10">FBP aldolase</shortName>
        <ecNumber evidence="5 10">4.1.2.13</ecNumber>
    </recommendedName>
</protein>
<dbReference type="PIRSF" id="PIRSF001359">
    <property type="entry name" value="F_bP_aldolase_II"/>
    <property type="match status" value="1"/>
</dbReference>
<comment type="function">
    <text evidence="2 10">Catalyzes the aldol condensation of dihydroxyacetone phosphate (DHAP or glycerone-phosphate) with glyceraldehyde 3-phosphate (G3P) to form fructose 1,6-bisphosphate (FBP) in gluconeogenesis and the reverse reaction in glycolysis.</text>
</comment>
<dbReference type="SUPFAM" id="SSF51569">
    <property type="entry name" value="Aldolase"/>
    <property type="match status" value="1"/>
</dbReference>
<dbReference type="OrthoDB" id="35652at2759"/>
<keyword evidence="8 10" id="KW-0324">Glycolysis</keyword>
<dbReference type="InterPro" id="IPR013785">
    <property type="entry name" value="Aldolase_TIM"/>
</dbReference>
<comment type="catalytic activity">
    <reaction evidence="1 10">
        <text>beta-D-fructose 1,6-bisphosphate = D-glyceraldehyde 3-phosphate + dihydroxyacetone phosphate</text>
        <dbReference type="Rhea" id="RHEA:14729"/>
        <dbReference type="ChEBI" id="CHEBI:32966"/>
        <dbReference type="ChEBI" id="CHEBI:57642"/>
        <dbReference type="ChEBI" id="CHEBI:59776"/>
        <dbReference type="EC" id="4.1.2.13"/>
    </reaction>
</comment>
<dbReference type="GO" id="GO:0005829">
    <property type="term" value="C:cytosol"/>
    <property type="evidence" value="ECO:0007669"/>
    <property type="project" value="TreeGrafter"/>
</dbReference>
<evidence type="ECO:0000313" key="12">
    <source>
        <dbReference type="Proteomes" id="UP000245768"/>
    </source>
</evidence>
<dbReference type="PROSITE" id="PS00602">
    <property type="entry name" value="ALDOLASE_CLASS_II_1"/>
    <property type="match status" value="1"/>
</dbReference>
<dbReference type="GO" id="GO:0006094">
    <property type="term" value="P:gluconeogenesis"/>
    <property type="evidence" value="ECO:0007669"/>
    <property type="project" value="TreeGrafter"/>
</dbReference>
<evidence type="ECO:0000256" key="6">
    <source>
        <dbReference type="ARBA" id="ARBA00022723"/>
    </source>
</evidence>
<dbReference type="PANTHER" id="PTHR30559:SF0">
    <property type="entry name" value="FRUCTOSE-BISPHOSPHATE ALDOLASE"/>
    <property type="match status" value="1"/>
</dbReference>
<keyword evidence="9 10" id="KW-0456">Lyase</keyword>
<accession>A0A316YQK2</accession>
<evidence type="ECO:0000256" key="5">
    <source>
        <dbReference type="ARBA" id="ARBA00013068"/>
    </source>
</evidence>
<evidence type="ECO:0000256" key="1">
    <source>
        <dbReference type="ARBA" id="ARBA00000441"/>
    </source>
</evidence>
<dbReference type="Pfam" id="PF01116">
    <property type="entry name" value="F_bP_aldolase"/>
    <property type="match status" value="1"/>
</dbReference>
<dbReference type="UniPathway" id="UPA00109">
    <property type="reaction ID" value="UER00183"/>
</dbReference>
<keyword evidence="7 10" id="KW-0862">Zinc</keyword>
<dbReference type="InParanoid" id="A0A316YQK2"/>
<evidence type="ECO:0000256" key="9">
    <source>
        <dbReference type="ARBA" id="ARBA00023239"/>
    </source>
</evidence>
<evidence type="ECO:0000256" key="7">
    <source>
        <dbReference type="ARBA" id="ARBA00022833"/>
    </source>
</evidence>
<dbReference type="FunCoup" id="A0A316YQK2">
    <property type="interactions" value="268"/>
</dbReference>
<dbReference type="Gene3D" id="3.20.20.70">
    <property type="entry name" value="Aldolase class I"/>
    <property type="match status" value="1"/>
</dbReference>
<comment type="similarity">
    <text evidence="4 10">Belongs to the class II fructose-bisphosphate aldolase family.</text>
</comment>
<sequence length="358" mass="39562">MGILDIVPPGVVDGKDVYKVFDYAREHHFAIPAFNVTSSSTANAAMEAARDAKSPVILQMSQGGAAFWAGKGVPNDKQQASIAGAVAAALFVRAVAPSYGIPVILHSDHCAKKLLPWFDGMLEADEAYYKKEGKPLFSSHMLDLSEEPKEENIEICVKYLERMAKIGIWLEMEIGITGGEEDGVNNEHVENSSLYTQPEDIWDIYTAFSKITPNFSIAAGFGNVHGVYKPGNVSLKPELLGKHQEYVRGQLKTDKECPVFFVFHGGSGSEKHEIKKARECGVVKMNVDTDTQWAYCTGLRDFFGKNVEYLKSQVGNPEGADKPNKKYYDPRNFIRESEKTMSVRCKEAFEDLVSAGSL</sequence>
<dbReference type="STRING" id="215250.A0A316YQK2"/>
<reference evidence="11 12" key="1">
    <citation type="journal article" date="2018" name="Mol. Biol. Evol.">
        <title>Broad Genomic Sampling Reveals a Smut Pathogenic Ancestry of the Fungal Clade Ustilaginomycotina.</title>
        <authorList>
            <person name="Kijpornyongpan T."/>
            <person name="Mondo S.J."/>
            <person name="Barry K."/>
            <person name="Sandor L."/>
            <person name="Lee J."/>
            <person name="Lipzen A."/>
            <person name="Pangilinan J."/>
            <person name="LaButti K."/>
            <person name="Hainaut M."/>
            <person name="Henrissat B."/>
            <person name="Grigoriev I.V."/>
            <person name="Spatafora J.W."/>
            <person name="Aime M.C."/>
        </authorList>
    </citation>
    <scope>NUCLEOTIDE SEQUENCE [LARGE SCALE GENOMIC DNA]</scope>
    <source>
        <strain evidence="11 12">MCA 4198</strain>
    </source>
</reference>
<gene>
    <name evidence="11" type="ORF">FA10DRAFT_265408</name>
</gene>
<evidence type="ECO:0000256" key="8">
    <source>
        <dbReference type="ARBA" id="ARBA00023152"/>
    </source>
</evidence>
<evidence type="ECO:0000256" key="3">
    <source>
        <dbReference type="ARBA" id="ARBA00004714"/>
    </source>
</evidence>
<dbReference type="GO" id="GO:0008270">
    <property type="term" value="F:zinc ion binding"/>
    <property type="evidence" value="ECO:0007669"/>
    <property type="project" value="UniProtKB-UniRule"/>
</dbReference>
<keyword evidence="6 10" id="KW-0479">Metal-binding</keyword>
<organism evidence="11 12">
    <name type="scientific">Acaromyces ingoldii</name>
    <dbReference type="NCBI Taxonomy" id="215250"/>
    <lineage>
        <taxon>Eukaryota</taxon>
        <taxon>Fungi</taxon>
        <taxon>Dikarya</taxon>
        <taxon>Basidiomycota</taxon>
        <taxon>Ustilaginomycotina</taxon>
        <taxon>Exobasidiomycetes</taxon>
        <taxon>Exobasidiales</taxon>
        <taxon>Cryptobasidiaceae</taxon>
        <taxon>Acaromyces</taxon>
    </lineage>
</organism>
<dbReference type="EC" id="4.1.2.13" evidence="5 10"/>
<dbReference type="CDD" id="cd00946">
    <property type="entry name" value="FBP_aldolase_IIA"/>
    <property type="match status" value="1"/>
</dbReference>
<dbReference type="AlphaFoldDB" id="A0A316YQK2"/>
<keyword evidence="12" id="KW-1185">Reference proteome</keyword>
<dbReference type="PROSITE" id="PS00806">
    <property type="entry name" value="ALDOLASE_CLASS_II_2"/>
    <property type="match status" value="1"/>
</dbReference>
<dbReference type="Proteomes" id="UP000245768">
    <property type="component" value="Unassembled WGS sequence"/>
</dbReference>
<evidence type="ECO:0000256" key="4">
    <source>
        <dbReference type="ARBA" id="ARBA00005812"/>
    </source>
</evidence>
<dbReference type="NCBIfam" id="TIGR00167">
    <property type="entry name" value="cbbA"/>
    <property type="match status" value="1"/>
</dbReference>
<dbReference type="InterPro" id="IPR006411">
    <property type="entry name" value="Fruct_bisP_bact"/>
</dbReference>
<dbReference type="EMBL" id="KZ819635">
    <property type="protein sequence ID" value="PWN91559.1"/>
    <property type="molecule type" value="Genomic_DNA"/>
</dbReference>
<dbReference type="InterPro" id="IPR000771">
    <property type="entry name" value="FBA_II"/>
</dbReference>
<comment type="cofactor">
    <cofactor evidence="10">
        <name>Zn(2+)</name>
        <dbReference type="ChEBI" id="CHEBI:29105"/>
    </cofactor>
    <text evidence="10">Binds 2 Zn(2+) ions per subunit. One is catalytic and the other provides a structural contribution.</text>
</comment>
<dbReference type="RefSeq" id="XP_025378757.1">
    <property type="nucleotide sequence ID" value="XM_025521047.1"/>
</dbReference>
<proteinExistence type="inferred from homology"/>
<dbReference type="GO" id="GO:0004332">
    <property type="term" value="F:fructose-bisphosphate aldolase activity"/>
    <property type="evidence" value="ECO:0007669"/>
    <property type="project" value="UniProtKB-EC"/>
</dbReference>
<dbReference type="PANTHER" id="PTHR30559">
    <property type="entry name" value="FRUCTOSE-BISPHOSPHATE ALDOLASE CLASS 2"/>
    <property type="match status" value="1"/>
</dbReference>
<dbReference type="FunFam" id="3.20.20.70:FF:000013">
    <property type="entry name" value="Class II fructose-bisphosphate aldolase"/>
    <property type="match status" value="1"/>
</dbReference>
<dbReference type="NCBIfam" id="TIGR01520">
    <property type="entry name" value="FruBisAldo_II_A"/>
    <property type="match status" value="1"/>
</dbReference>
<comment type="pathway">
    <text evidence="3 10">Carbohydrate degradation; glycolysis; D-glyceraldehyde 3-phosphate and glycerone phosphate from D-glucose: step 4/4.</text>
</comment>
<dbReference type="GeneID" id="37042963"/>